<accession>A0A9D4HTV2</accession>
<dbReference type="PANTHER" id="PTHR11040:SF140">
    <property type="entry name" value="ZRT (ZRT), IRT- (IRT-) LIKE PROTEIN TRANSPORTER"/>
    <property type="match status" value="1"/>
</dbReference>
<dbReference type="GO" id="GO:0016020">
    <property type="term" value="C:membrane"/>
    <property type="evidence" value="ECO:0007669"/>
    <property type="project" value="UniProtKB-SubCell"/>
</dbReference>
<feature type="transmembrane region" description="Helical" evidence="5">
    <location>
        <begin position="32"/>
        <end position="52"/>
    </location>
</feature>
<name>A0A9D4HTV2_DREPO</name>
<comment type="caution">
    <text evidence="6">The sequence shown here is derived from an EMBL/GenBank/DDBJ whole genome shotgun (WGS) entry which is preliminary data.</text>
</comment>
<dbReference type="PANTHER" id="PTHR11040">
    <property type="entry name" value="ZINC/IRON TRANSPORTER"/>
    <property type="match status" value="1"/>
</dbReference>
<reference evidence="6" key="2">
    <citation type="submission" date="2020-11" db="EMBL/GenBank/DDBJ databases">
        <authorList>
            <person name="McCartney M.A."/>
            <person name="Auch B."/>
            <person name="Kono T."/>
            <person name="Mallez S."/>
            <person name="Becker A."/>
            <person name="Gohl D.M."/>
            <person name="Silverstein K.A.T."/>
            <person name="Koren S."/>
            <person name="Bechman K.B."/>
            <person name="Herman A."/>
            <person name="Abrahante J.E."/>
            <person name="Garbe J."/>
        </authorList>
    </citation>
    <scope>NUCLEOTIDE SEQUENCE</scope>
    <source>
        <strain evidence="6">Duluth1</strain>
        <tissue evidence="6">Whole animal</tissue>
    </source>
</reference>
<dbReference type="GO" id="GO:0005385">
    <property type="term" value="F:zinc ion transmembrane transporter activity"/>
    <property type="evidence" value="ECO:0007669"/>
    <property type="project" value="TreeGrafter"/>
</dbReference>
<evidence type="ECO:0000256" key="5">
    <source>
        <dbReference type="SAM" id="Phobius"/>
    </source>
</evidence>
<evidence type="ECO:0000256" key="1">
    <source>
        <dbReference type="ARBA" id="ARBA00004141"/>
    </source>
</evidence>
<keyword evidence="2 5" id="KW-0812">Transmembrane</keyword>
<gene>
    <name evidence="6" type="ORF">DPMN_041356</name>
</gene>
<feature type="transmembrane region" description="Helical" evidence="5">
    <location>
        <begin position="58"/>
        <end position="80"/>
    </location>
</feature>
<proteinExistence type="predicted"/>
<dbReference type="Pfam" id="PF02535">
    <property type="entry name" value="Zip"/>
    <property type="match status" value="1"/>
</dbReference>
<dbReference type="AlphaFoldDB" id="A0A9D4HTV2"/>
<dbReference type="EMBL" id="JAIWYP010000011">
    <property type="protein sequence ID" value="KAH3734905.1"/>
    <property type="molecule type" value="Genomic_DNA"/>
</dbReference>
<dbReference type="InterPro" id="IPR003689">
    <property type="entry name" value="ZIP"/>
</dbReference>
<comment type="subcellular location">
    <subcellularLocation>
        <location evidence="1">Membrane</location>
        <topology evidence="1">Multi-pass membrane protein</topology>
    </subcellularLocation>
</comment>
<feature type="transmembrane region" description="Helical" evidence="5">
    <location>
        <begin position="92"/>
        <end position="111"/>
    </location>
</feature>
<keyword evidence="7" id="KW-1185">Reference proteome</keyword>
<evidence type="ECO:0000256" key="3">
    <source>
        <dbReference type="ARBA" id="ARBA00022989"/>
    </source>
</evidence>
<evidence type="ECO:0000313" key="7">
    <source>
        <dbReference type="Proteomes" id="UP000828390"/>
    </source>
</evidence>
<keyword evidence="4 5" id="KW-0472">Membrane</keyword>
<organism evidence="6 7">
    <name type="scientific">Dreissena polymorpha</name>
    <name type="common">Zebra mussel</name>
    <name type="synonym">Mytilus polymorpha</name>
    <dbReference type="NCBI Taxonomy" id="45954"/>
    <lineage>
        <taxon>Eukaryota</taxon>
        <taxon>Metazoa</taxon>
        <taxon>Spiralia</taxon>
        <taxon>Lophotrochozoa</taxon>
        <taxon>Mollusca</taxon>
        <taxon>Bivalvia</taxon>
        <taxon>Autobranchia</taxon>
        <taxon>Heteroconchia</taxon>
        <taxon>Euheterodonta</taxon>
        <taxon>Imparidentia</taxon>
        <taxon>Neoheterodontei</taxon>
        <taxon>Myida</taxon>
        <taxon>Dreissenoidea</taxon>
        <taxon>Dreissenidae</taxon>
        <taxon>Dreissena</taxon>
    </lineage>
</organism>
<dbReference type="Proteomes" id="UP000828390">
    <property type="component" value="Unassembled WGS sequence"/>
</dbReference>
<feature type="transmembrane region" description="Helical" evidence="5">
    <location>
        <begin position="117"/>
        <end position="139"/>
    </location>
</feature>
<sequence length="156" mass="17091">MPEAHTERLSDPHTVNETINVSSEGITNLHSIVLLVALSIHMVFDGLKLGLLQRDEDVWSVLSSLSLHKILIYFSMGITLCESTSTFKFIAAMIYMSLVSPIGIGIGIIVTSNGETVFMATVSAVLQSIAVGTFLYVAIFKILMKEFKPHSFGKEK</sequence>
<keyword evidence="3 5" id="KW-1133">Transmembrane helix</keyword>
<evidence type="ECO:0000256" key="4">
    <source>
        <dbReference type="ARBA" id="ARBA00023136"/>
    </source>
</evidence>
<protein>
    <submittedName>
        <fullName evidence="6">Uncharacterized protein</fullName>
    </submittedName>
</protein>
<evidence type="ECO:0000256" key="2">
    <source>
        <dbReference type="ARBA" id="ARBA00022692"/>
    </source>
</evidence>
<evidence type="ECO:0000313" key="6">
    <source>
        <dbReference type="EMBL" id="KAH3734905.1"/>
    </source>
</evidence>
<reference evidence="6" key="1">
    <citation type="journal article" date="2019" name="bioRxiv">
        <title>The Genome of the Zebra Mussel, Dreissena polymorpha: A Resource for Invasive Species Research.</title>
        <authorList>
            <person name="McCartney M.A."/>
            <person name="Auch B."/>
            <person name="Kono T."/>
            <person name="Mallez S."/>
            <person name="Zhang Y."/>
            <person name="Obille A."/>
            <person name="Becker A."/>
            <person name="Abrahante J.E."/>
            <person name="Garbe J."/>
            <person name="Badalamenti J.P."/>
            <person name="Herman A."/>
            <person name="Mangelson H."/>
            <person name="Liachko I."/>
            <person name="Sullivan S."/>
            <person name="Sone E.D."/>
            <person name="Koren S."/>
            <person name="Silverstein K.A.T."/>
            <person name="Beckman K.B."/>
            <person name="Gohl D.M."/>
        </authorList>
    </citation>
    <scope>NUCLEOTIDE SEQUENCE</scope>
    <source>
        <strain evidence="6">Duluth1</strain>
        <tissue evidence="6">Whole animal</tissue>
    </source>
</reference>